<comment type="caution">
    <text evidence="2">The sequence shown here is derived from an EMBL/GenBank/DDBJ whole genome shotgun (WGS) entry which is preliminary data.</text>
</comment>
<dbReference type="InterPro" id="IPR010982">
    <property type="entry name" value="Lambda_DNA-bd_dom_sf"/>
</dbReference>
<dbReference type="RefSeq" id="WP_373949526.1">
    <property type="nucleotide sequence ID" value="NZ_JBHDLN010000003.1"/>
</dbReference>
<proteinExistence type="predicted"/>
<evidence type="ECO:0000259" key="1">
    <source>
        <dbReference type="Pfam" id="PF00717"/>
    </source>
</evidence>
<evidence type="ECO:0000313" key="2">
    <source>
        <dbReference type="EMBL" id="MFB0841844.1"/>
    </source>
</evidence>
<dbReference type="EMBL" id="JBHDLN010000003">
    <property type="protein sequence ID" value="MFB0841844.1"/>
    <property type="molecule type" value="Genomic_DNA"/>
</dbReference>
<keyword evidence="3" id="KW-1185">Reference proteome</keyword>
<dbReference type="InterPro" id="IPR039418">
    <property type="entry name" value="LexA-like"/>
</dbReference>
<dbReference type="Proteomes" id="UP001575622">
    <property type="component" value="Unassembled WGS sequence"/>
</dbReference>
<dbReference type="CDD" id="cd06529">
    <property type="entry name" value="S24_LexA-like"/>
    <property type="match status" value="1"/>
</dbReference>
<gene>
    <name evidence="2" type="ORF">ACEU3E_06665</name>
</gene>
<dbReference type="Gene3D" id="2.10.109.10">
    <property type="entry name" value="Umud Fragment, subunit A"/>
    <property type="match status" value="1"/>
</dbReference>
<dbReference type="Gene3D" id="1.10.260.40">
    <property type="entry name" value="lambda repressor-like DNA-binding domains"/>
    <property type="match status" value="1"/>
</dbReference>
<dbReference type="InterPro" id="IPR036286">
    <property type="entry name" value="LexA/Signal_pep-like_sf"/>
</dbReference>
<feature type="domain" description="Peptidase S24/S26A/S26B/S26C" evidence="1">
    <location>
        <begin position="138"/>
        <end position="235"/>
    </location>
</feature>
<reference evidence="2 3" key="1">
    <citation type="submission" date="2024-09" db="EMBL/GenBank/DDBJ databases">
        <authorList>
            <person name="Makale K.P.P."/>
            <person name="Makhzoum A."/>
            <person name="Rantong G."/>
            <person name="Rahube T.O."/>
        </authorList>
    </citation>
    <scope>NUCLEOTIDE SEQUENCE [LARGE SCALE GENOMIC DNA]</scope>
    <source>
        <strain evidence="2 3">KM_D13</strain>
    </source>
</reference>
<sequence length="241" mass="27031">MIQLNYHELLRGYIEKSGLSLSEISEALQQHGYKVSKGYISQLQNGKTENPATAELNRALAIVTGGDVDNLLTAALIEKAPIEIKEKFQKLIKLKELKNEYQYVIKESSPVYSSAGFVRVPVFNEFINGNLKASDGKPEHEYVHESLIKGNESFALKVQDEAMNGDSIFEGDTVICVKEKEFDSSNIVVISQNKEAPTLRRVSFQRGMCMLIPSNPKMQPSLVESNNLKIFGKIVEVRHRL</sequence>
<name>A0ABV4UXJ8_9BACL</name>
<dbReference type="InterPro" id="IPR001387">
    <property type="entry name" value="Cro/C1-type_HTH"/>
</dbReference>
<dbReference type="Pfam" id="PF00717">
    <property type="entry name" value="Peptidase_S24"/>
    <property type="match status" value="1"/>
</dbReference>
<dbReference type="InterPro" id="IPR015927">
    <property type="entry name" value="Peptidase_S24_S26A/B/C"/>
</dbReference>
<evidence type="ECO:0000313" key="3">
    <source>
        <dbReference type="Proteomes" id="UP001575622"/>
    </source>
</evidence>
<dbReference type="SUPFAM" id="SSF51306">
    <property type="entry name" value="LexA/Signal peptidase"/>
    <property type="match status" value="1"/>
</dbReference>
<accession>A0ABV4UXJ8</accession>
<protein>
    <submittedName>
        <fullName evidence="2">LexA family protein</fullName>
    </submittedName>
</protein>
<organism evidence="2 3">
    <name type="scientific">Paenibacillus oleatilyticus</name>
    <dbReference type="NCBI Taxonomy" id="2594886"/>
    <lineage>
        <taxon>Bacteria</taxon>
        <taxon>Bacillati</taxon>
        <taxon>Bacillota</taxon>
        <taxon>Bacilli</taxon>
        <taxon>Bacillales</taxon>
        <taxon>Paenibacillaceae</taxon>
        <taxon>Paenibacillus</taxon>
    </lineage>
</organism>
<dbReference type="CDD" id="cd00093">
    <property type="entry name" value="HTH_XRE"/>
    <property type="match status" value="1"/>
</dbReference>